<evidence type="ECO:0000313" key="1">
    <source>
        <dbReference type="EMBL" id="KAJ2968597.1"/>
    </source>
</evidence>
<protein>
    <submittedName>
        <fullName evidence="1">Uncharacterized protein</fullName>
    </submittedName>
</protein>
<organism evidence="1 2">
    <name type="scientific">Zarea fungicola</name>
    <dbReference type="NCBI Taxonomy" id="93591"/>
    <lineage>
        <taxon>Eukaryota</taxon>
        <taxon>Fungi</taxon>
        <taxon>Dikarya</taxon>
        <taxon>Ascomycota</taxon>
        <taxon>Pezizomycotina</taxon>
        <taxon>Sordariomycetes</taxon>
        <taxon>Hypocreomycetidae</taxon>
        <taxon>Hypocreales</taxon>
        <taxon>Cordycipitaceae</taxon>
        <taxon>Zarea</taxon>
    </lineage>
</organism>
<accession>A0ACC1MPK2</accession>
<reference evidence="1" key="1">
    <citation type="submission" date="2022-08" db="EMBL/GenBank/DDBJ databases">
        <title>Genome Sequence of Lecanicillium fungicola.</title>
        <authorList>
            <person name="Buettner E."/>
        </authorList>
    </citation>
    <scope>NUCLEOTIDE SEQUENCE</scope>
    <source>
        <strain evidence="1">Babe33</strain>
    </source>
</reference>
<keyword evidence="2" id="KW-1185">Reference proteome</keyword>
<evidence type="ECO:0000313" key="2">
    <source>
        <dbReference type="Proteomes" id="UP001143910"/>
    </source>
</evidence>
<gene>
    <name evidence="1" type="ORF">NQ176_g9104</name>
</gene>
<comment type="caution">
    <text evidence="1">The sequence shown here is derived from an EMBL/GenBank/DDBJ whole genome shotgun (WGS) entry which is preliminary data.</text>
</comment>
<proteinExistence type="predicted"/>
<sequence length="174" mass="18858">MSNCSTVMVELQPLQVPPPTKQAGSIRGKDARPDSISSDGQRLVDECATPDDAPTRTTSALQRWNNPRGNMARLGACFWCFLVMGANDAAYGPLLQSLIKYYDLTYVVVSLVFLSPFAGYVGSALLNNYLHLKYGQRGVAILGSSCHIAAYIIIALHPPFVALVFAFILAGFVE</sequence>
<name>A0ACC1MPK2_9HYPO</name>
<dbReference type="Proteomes" id="UP001143910">
    <property type="component" value="Unassembled WGS sequence"/>
</dbReference>
<dbReference type="EMBL" id="JANJQO010001955">
    <property type="protein sequence ID" value="KAJ2968597.1"/>
    <property type="molecule type" value="Genomic_DNA"/>
</dbReference>